<feature type="transmembrane region" description="Helical" evidence="9">
    <location>
        <begin position="141"/>
        <end position="159"/>
    </location>
</feature>
<organism evidence="11 12">
    <name type="scientific">Massilimicrobiota timonensis</name>
    <dbReference type="NCBI Taxonomy" id="1776392"/>
    <lineage>
        <taxon>Bacteria</taxon>
        <taxon>Bacillati</taxon>
        <taxon>Bacillota</taxon>
        <taxon>Erysipelotrichia</taxon>
        <taxon>Erysipelotrichales</taxon>
        <taxon>Erysipelotrichaceae</taxon>
        <taxon>Massilimicrobiota</taxon>
    </lineage>
</organism>
<evidence type="ECO:0000256" key="7">
    <source>
        <dbReference type="ARBA" id="ARBA00023136"/>
    </source>
</evidence>
<feature type="transmembrane region" description="Helical" evidence="9">
    <location>
        <begin position="33"/>
        <end position="53"/>
    </location>
</feature>
<feature type="transmembrane region" description="Helical" evidence="9">
    <location>
        <begin position="65"/>
        <end position="90"/>
    </location>
</feature>
<dbReference type="InterPro" id="IPR004796">
    <property type="entry name" value="PTS_IIC_cello"/>
</dbReference>
<reference evidence="12" key="1">
    <citation type="submission" date="2023-06" db="EMBL/GenBank/DDBJ databases">
        <title>Identification and characterization of horizontal gene transfer across gut microbiota members of farm animals based on homology search.</title>
        <authorList>
            <person name="Zeman M."/>
            <person name="Kubasova T."/>
            <person name="Jahodarova E."/>
            <person name="Nykrynova M."/>
            <person name="Rychlik I."/>
        </authorList>
    </citation>
    <scope>NUCLEOTIDE SEQUENCE [LARGE SCALE GENOMIC DNA]</scope>
    <source>
        <strain evidence="12">ET341</strain>
    </source>
</reference>
<evidence type="ECO:0000313" key="12">
    <source>
        <dbReference type="Proteomes" id="UP001529275"/>
    </source>
</evidence>
<keyword evidence="3 8" id="KW-1003">Cell membrane</keyword>
<keyword evidence="7 8" id="KW-0472">Membrane</keyword>
<evidence type="ECO:0000259" key="10">
    <source>
        <dbReference type="PROSITE" id="PS51105"/>
    </source>
</evidence>
<keyword evidence="4 8" id="KW-0762">Sugar transport</keyword>
<comment type="caution">
    <text evidence="11">The sequence shown here is derived from an EMBL/GenBank/DDBJ whole genome shotgun (WGS) entry which is preliminary data.</text>
</comment>
<evidence type="ECO:0000313" key="11">
    <source>
        <dbReference type="EMBL" id="MDM8195114.1"/>
    </source>
</evidence>
<dbReference type="Pfam" id="PF02378">
    <property type="entry name" value="PTS_EIIC"/>
    <property type="match status" value="1"/>
</dbReference>
<dbReference type="PANTHER" id="PTHR33989:SF4">
    <property type="entry name" value="PTS SYSTEM N,N'-DIACETYLCHITOBIOSE-SPECIFIC EIIC COMPONENT"/>
    <property type="match status" value="1"/>
</dbReference>
<dbReference type="InterPro" id="IPR003352">
    <property type="entry name" value="PTS_EIIC"/>
</dbReference>
<feature type="domain" description="PTS EIIC type-3" evidence="10">
    <location>
        <begin position="8"/>
        <end position="411"/>
    </location>
</feature>
<dbReference type="PANTHER" id="PTHR33989">
    <property type="match status" value="1"/>
</dbReference>
<feature type="transmembrane region" description="Helical" evidence="9">
    <location>
        <begin position="102"/>
        <end position="121"/>
    </location>
</feature>
<protein>
    <recommendedName>
        <fullName evidence="8">Permease IIC component</fullName>
    </recommendedName>
</protein>
<evidence type="ECO:0000256" key="8">
    <source>
        <dbReference type="PIRNR" id="PIRNR006351"/>
    </source>
</evidence>
<dbReference type="Proteomes" id="UP001529275">
    <property type="component" value="Unassembled WGS sequence"/>
</dbReference>
<dbReference type="EMBL" id="JAUDCK010000004">
    <property type="protein sequence ID" value="MDM8195114.1"/>
    <property type="molecule type" value="Genomic_DNA"/>
</dbReference>
<dbReference type="InterPro" id="IPR051088">
    <property type="entry name" value="PTS_Sugar-EIIC/EIIB"/>
</dbReference>
<dbReference type="NCBIfam" id="TIGR00410">
    <property type="entry name" value="lacE"/>
    <property type="match status" value="1"/>
</dbReference>
<dbReference type="PROSITE" id="PS51105">
    <property type="entry name" value="PTS_EIIC_TYPE_3"/>
    <property type="match status" value="1"/>
</dbReference>
<evidence type="ECO:0000256" key="9">
    <source>
        <dbReference type="SAM" id="Phobius"/>
    </source>
</evidence>
<feature type="transmembrane region" description="Helical" evidence="9">
    <location>
        <begin position="180"/>
        <end position="200"/>
    </location>
</feature>
<proteinExistence type="predicted"/>
<feature type="transmembrane region" description="Helical" evidence="9">
    <location>
        <begin position="282"/>
        <end position="306"/>
    </location>
</feature>
<evidence type="ECO:0000256" key="2">
    <source>
        <dbReference type="ARBA" id="ARBA00022448"/>
    </source>
</evidence>
<comment type="function">
    <text evidence="8">The phosphoenolpyruvate-dependent sugar phosphotransferase system (PTS), a major carbohydrate active -transport system, catalyzes the phosphorylation of incoming sugar substrates concomitant with their translocation across the cell membrane.</text>
</comment>
<keyword evidence="2 8" id="KW-0813">Transport</keyword>
<feature type="transmembrane region" description="Helical" evidence="9">
    <location>
        <begin position="212"/>
        <end position="233"/>
    </location>
</feature>
<evidence type="ECO:0000256" key="4">
    <source>
        <dbReference type="ARBA" id="ARBA00022597"/>
    </source>
</evidence>
<gene>
    <name evidence="11" type="ORF">QUV98_02150</name>
</gene>
<evidence type="ECO:0000256" key="1">
    <source>
        <dbReference type="ARBA" id="ARBA00004651"/>
    </source>
</evidence>
<dbReference type="PIRSF" id="PIRSF006351">
    <property type="entry name" value="PTS_EIIC-Cellobiose"/>
    <property type="match status" value="1"/>
</dbReference>
<sequence length="433" mass="47379">MRKFTHFMEEKFIPIATRISNNKLLKSISSGSMSLLGVIMLGAIFSVITSITWEPFVNLLNSFGLLTIINYVPNVTTNLIGLYMAFSIAYQGSKVFGIGENAFNTGIISLVSFVLLSPITVNEDVMPATNMFDGAYFGPKAVISAIIVSLIVIQIMKFFMSKNLTIKMPQGVPQMVSDSFTSLIPAVVIVLFFAIVKYAFAMTPYHTLNDFIYSIIQIPLQSLVGSFPAFLLLLVISQLLWFFGIHGSQTVLPILMPIWLGYMAENSAIIASGGTITNIINFGLWDLACIGGSGATIGLVFIMFFMSKSKRYKAFGKIALPCGIFSINEPLIFGMPLMLNVMTLIPFVLCPVVVSSIGYLLIKLGIIAPYIGILGTGSLPPLLHGIVNGSLSAGIYELVAVFISALIWYPFFKMIDKQAYEEESKLEGDNHHD</sequence>
<keyword evidence="6 9" id="KW-1133">Transmembrane helix</keyword>
<evidence type="ECO:0000256" key="5">
    <source>
        <dbReference type="ARBA" id="ARBA00022692"/>
    </source>
</evidence>
<comment type="subcellular location">
    <subcellularLocation>
        <location evidence="1">Cell membrane</location>
        <topology evidence="1">Multi-pass membrane protein</topology>
    </subcellularLocation>
</comment>
<dbReference type="InterPro" id="IPR004501">
    <property type="entry name" value="PTS_EIIC_3"/>
</dbReference>
<evidence type="ECO:0000256" key="3">
    <source>
        <dbReference type="ARBA" id="ARBA00022475"/>
    </source>
</evidence>
<keyword evidence="12" id="KW-1185">Reference proteome</keyword>
<keyword evidence="5 9" id="KW-0812">Transmembrane</keyword>
<name>A0ABT7UG42_9FIRM</name>
<feature type="transmembrane region" description="Helical" evidence="9">
    <location>
        <begin position="240"/>
        <end position="262"/>
    </location>
</feature>
<feature type="transmembrane region" description="Helical" evidence="9">
    <location>
        <begin position="393"/>
        <end position="412"/>
    </location>
</feature>
<accession>A0ABT7UG42</accession>
<evidence type="ECO:0000256" key="6">
    <source>
        <dbReference type="ARBA" id="ARBA00022989"/>
    </source>
</evidence>
<dbReference type="RefSeq" id="WP_289527212.1">
    <property type="nucleotide sequence ID" value="NZ_JAUDCK010000004.1"/>
</dbReference>